<organism evidence="1 2">
    <name type="scientific">Flavobacterium croceum DSM 17960</name>
    <dbReference type="NCBI Taxonomy" id="1121886"/>
    <lineage>
        <taxon>Bacteria</taxon>
        <taxon>Pseudomonadati</taxon>
        <taxon>Bacteroidota</taxon>
        <taxon>Flavobacteriia</taxon>
        <taxon>Flavobacteriales</taxon>
        <taxon>Flavobacteriaceae</taxon>
        <taxon>Flavobacterium</taxon>
    </lineage>
</organism>
<reference evidence="1 2" key="1">
    <citation type="submission" date="2018-01" db="EMBL/GenBank/DDBJ databases">
        <title>Genomic Encyclopedia of Type Strains, Phase I: the one thousand microbial genomes (KMG-I) project.</title>
        <authorList>
            <person name="Goeker M."/>
        </authorList>
    </citation>
    <scope>NUCLEOTIDE SEQUENCE [LARGE SCALE GENOMIC DNA]</scope>
    <source>
        <strain evidence="1 2">DSM 17960</strain>
    </source>
</reference>
<dbReference type="InterPro" id="IPR016181">
    <property type="entry name" value="Acyl_CoA_acyltransferase"/>
</dbReference>
<dbReference type="SUPFAM" id="SSF55729">
    <property type="entry name" value="Acyl-CoA N-acyltransferases (Nat)"/>
    <property type="match status" value="1"/>
</dbReference>
<accession>A0A2S4N5W6</accession>
<protein>
    <recommendedName>
        <fullName evidence="3">Acetyltransferase (GNAT) family protein</fullName>
    </recommendedName>
</protein>
<proteinExistence type="predicted"/>
<dbReference type="Gene3D" id="3.40.630.30">
    <property type="match status" value="1"/>
</dbReference>
<dbReference type="OrthoDB" id="9808687at2"/>
<dbReference type="AlphaFoldDB" id="A0A2S4N5W6"/>
<evidence type="ECO:0008006" key="3">
    <source>
        <dbReference type="Google" id="ProtNLM"/>
    </source>
</evidence>
<gene>
    <name evidence="1" type="ORF">Q361_11453</name>
</gene>
<evidence type="ECO:0000313" key="1">
    <source>
        <dbReference type="EMBL" id="POS01107.1"/>
    </source>
</evidence>
<comment type="caution">
    <text evidence="1">The sequence shown here is derived from an EMBL/GenBank/DDBJ whole genome shotgun (WGS) entry which is preliminary data.</text>
</comment>
<dbReference type="Proteomes" id="UP000237056">
    <property type="component" value="Unassembled WGS sequence"/>
</dbReference>
<keyword evidence="2" id="KW-1185">Reference proteome</keyword>
<dbReference type="EMBL" id="PQNY01000014">
    <property type="protein sequence ID" value="POS01107.1"/>
    <property type="molecule type" value="Genomic_DNA"/>
</dbReference>
<name>A0A2S4N5W6_9FLAO</name>
<evidence type="ECO:0000313" key="2">
    <source>
        <dbReference type="Proteomes" id="UP000237056"/>
    </source>
</evidence>
<dbReference type="RefSeq" id="WP_103726738.1">
    <property type="nucleotide sequence ID" value="NZ_PQNY01000014.1"/>
</dbReference>
<sequence>MSNYRIKIYSKEDAAIWNNFVSNAKNATFLFHRDFMEYHANRFEDFSLLIYNNQKLLAILPANRVAYQIYSHQGLTYGGLLYTDEIKLPVLDEIFNELILFLKQNNFEHFIYKIPPLVYQSQPCQEIEYLLWKHKATVLQREMDLVVQLSEPIILSKNKKYYFKRSQEKELEFKQTGVEVFWNELLIPRLKEKYNTTPVHTLQEIEKLIFLFPNNIKQYMVYYNDNAVAGITIFETQHVAKAQYAAINELGESVWALDYLYLTLFEYYKRNKKYFDMGTVSASNQYGYNISLLQNKLNLGAKIVNLDTYKIQL</sequence>